<evidence type="ECO:0000313" key="2">
    <source>
        <dbReference type="EMBL" id="TDH65543.1"/>
    </source>
</evidence>
<dbReference type="OrthoDB" id="265761at2759"/>
<dbReference type="EMBL" id="SHOA02000001">
    <property type="protein sequence ID" value="TDH65543.1"/>
    <property type="molecule type" value="Genomic_DNA"/>
</dbReference>
<sequence length="233" mass="26280">MVLPRKNVAQGLLFLPPVLVSVLLFFVCGASGVSALSIGMLSSFAFCDVWYFLRMGFDTLRPAPRGSRKHLFAVSRIKGRIGLMDIDRNGHCNNARFLRECGFGRRDLWQHNGVWKVVTASGGNLIVGSQTVRYRRELRFGQTYTLESRLICWNARAFYVEHRFVTQDVMGYFVNAIVLVKNIVIGALEPAQIIAKLPVLQSDEENNPPMPVDVLRWLESNEASSKMLRAETT</sequence>
<keyword evidence="1" id="KW-1133">Transmembrane helix</keyword>
<dbReference type="Pfam" id="PF13279">
    <property type="entry name" value="4HBT_2"/>
    <property type="match status" value="1"/>
</dbReference>
<keyword evidence="3" id="KW-1185">Reference proteome</keyword>
<accession>A0A976FF34</accession>
<reference evidence="2 3" key="1">
    <citation type="journal article" date="2021" name="Genome Biol.">
        <title>AFLAP: assembly-free linkage analysis pipeline using k-mers from genome sequencing data.</title>
        <authorList>
            <person name="Fletcher K."/>
            <person name="Zhang L."/>
            <person name="Gil J."/>
            <person name="Han R."/>
            <person name="Cavanaugh K."/>
            <person name="Michelmore R."/>
        </authorList>
    </citation>
    <scope>NUCLEOTIDE SEQUENCE [LARGE SCALE GENOMIC DNA]</scope>
    <source>
        <strain evidence="2 3">SF5</strain>
    </source>
</reference>
<keyword evidence="1" id="KW-0812">Transmembrane</keyword>
<evidence type="ECO:0008006" key="4">
    <source>
        <dbReference type="Google" id="ProtNLM"/>
    </source>
</evidence>
<dbReference type="CDD" id="cd00586">
    <property type="entry name" value="4HBT"/>
    <property type="match status" value="1"/>
</dbReference>
<protein>
    <recommendedName>
        <fullName evidence="4">Thioesterase</fullName>
    </recommendedName>
</protein>
<dbReference type="GeneID" id="94344465"/>
<dbReference type="SUPFAM" id="SSF54637">
    <property type="entry name" value="Thioesterase/thiol ester dehydrase-isomerase"/>
    <property type="match status" value="1"/>
</dbReference>
<dbReference type="KEGG" id="blac:94344465"/>
<gene>
    <name evidence="2" type="ORF">CCR75_000688</name>
</gene>
<dbReference type="InterPro" id="IPR051490">
    <property type="entry name" value="THEM6_lcsJ_thioesterase"/>
</dbReference>
<dbReference type="RefSeq" id="XP_067815042.1">
    <property type="nucleotide sequence ID" value="XM_067958794.1"/>
</dbReference>
<feature type="transmembrane region" description="Helical" evidence="1">
    <location>
        <begin position="7"/>
        <end position="27"/>
    </location>
</feature>
<keyword evidence="1" id="KW-0472">Membrane</keyword>
<dbReference type="PANTHER" id="PTHR12475">
    <property type="match status" value="1"/>
</dbReference>
<dbReference type="AlphaFoldDB" id="A0A976FF34"/>
<name>A0A976FF34_BRELC</name>
<dbReference type="Proteomes" id="UP000294530">
    <property type="component" value="Unassembled WGS sequence"/>
</dbReference>
<dbReference type="PANTHER" id="PTHR12475:SF4">
    <property type="entry name" value="PROTEIN THEM6"/>
    <property type="match status" value="1"/>
</dbReference>
<dbReference type="InterPro" id="IPR029069">
    <property type="entry name" value="HotDog_dom_sf"/>
</dbReference>
<organism evidence="2 3">
    <name type="scientific">Bremia lactucae</name>
    <name type="common">Lettuce downy mildew</name>
    <dbReference type="NCBI Taxonomy" id="4779"/>
    <lineage>
        <taxon>Eukaryota</taxon>
        <taxon>Sar</taxon>
        <taxon>Stramenopiles</taxon>
        <taxon>Oomycota</taxon>
        <taxon>Peronosporomycetes</taxon>
        <taxon>Peronosporales</taxon>
        <taxon>Peronosporaceae</taxon>
        <taxon>Bremia</taxon>
    </lineage>
</organism>
<comment type="caution">
    <text evidence="2">The sequence shown here is derived from an EMBL/GenBank/DDBJ whole genome shotgun (WGS) entry which is preliminary data.</text>
</comment>
<evidence type="ECO:0000313" key="3">
    <source>
        <dbReference type="Proteomes" id="UP000294530"/>
    </source>
</evidence>
<evidence type="ECO:0000256" key="1">
    <source>
        <dbReference type="SAM" id="Phobius"/>
    </source>
</evidence>
<proteinExistence type="predicted"/>
<dbReference type="Gene3D" id="3.10.129.10">
    <property type="entry name" value="Hotdog Thioesterase"/>
    <property type="match status" value="1"/>
</dbReference>